<feature type="repeat" description="WD" evidence="17">
    <location>
        <begin position="313"/>
        <end position="354"/>
    </location>
</feature>
<dbReference type="GO" id="GO:0005737">
    <property type="term" value="C:cytoplasm"/>
    <property type="evidence" value="ECO:0007669"/>
    <property type="project" value="TreeGrafter"/>
</dbReference>
<feature type="domain" description="U-box" evidence="20">
    <location>
        <begin position="1"/>
        <end position="74"/>
    </location>
</feature>
<evidence type="ECO:0000256" key="3">
    <source>
        <dbReference type="ARBA" id="ARBA00004906"/>
    </source>
</evidence>
<dbReference type="PROSITE" id="PS51698">
    <property type="entry name" value="U_BOX"/>
    <property type="match status" value="1"/>
</dbReference>
<accession>A0A6G0XSM4</accession>
<evidence type="ECO:0000313" key="21">
    <source>
        <dbReference type="EMBL" id="KAF0743404.1"/>
    </source>
</evidence>
<evidence type="ECO:0000256" key="12">
    <source>
        <dbReference type="ARBA" id="ARBA00022763"/>
    </source>
</evidence>
<dbReference type="SUPFAM" id="SSF57850">
    <property type="entry name" value="RING/U-box"/>
    <property type="match status" value="1"/>
</dbReference>
<dbReference type="InterPro" id="IPR055340">
    <property type="entry name" value="RING-Ubox_PRP19"/>
</dbReference>
<dbReference type="InterPro" id="IPR013083">
    <property type="entry name" value="Znf_RING/FYVE/PHD"/>
</dbReference>
<dbReference type="AlphaFoldDB" id="A0A6G0XSM4"/>
<organism evidence="21 22">
    <name type="scientific">Aphanomyces euteiches</name>
    <dbReference type="NCBI Taxonomy" id="100861"/>
    <lineage>
        <taxon>Eukaryota</taxon>
        <taxon>Sar</taxon>
        <taxon>Stramenopiles</taxon>
        <taxon>Oomycota</taxon>
        <taxon>Saprolegniomycetes</taxon>
        <taxon>Saprolegniales</taxon>
        <taxon>Verrucalvaceae</taxon>
        <taxon>Aphanomyces</taxon>
    </lineage>
</organism>
<keyword evidence="11" id="KW-0677">Repeat</keyword>
<dbReference type="CDD" id="cd16656">
    <property type="entry name" value="RING-Ubox_PRP19"/>
    <property type="match status" value="1"/>
</dbReference>
<dbReference type="GO" id="GO:0000398">
    <property type="term" value="P:mRNA splicing, via spliceosome"/>
    <property type="evidence" value="ECO:0007669"/>
    <property type="project" value="InterPro"/>
</dbReference>
<sequence length="471" mass="51124">MLCGLSGAVCEVPVVNIKTGHIYEKRLIEEYIKTHGNVCPLSETPLTPEDLLPLKFSTVATGAAPPSKLTASIPSLLSALQTEYDAHALEMFELKQHLQTTRRELSHALYQYDAACRVIARLNRDIEQLKQNASAAPSENGNVDPWIQVTAAVGARAKQLAHYRKKERQVEELVKEPTSLKVKTSQTLHKTDKPGILTVDIKGDRIVTGGNDRDAKIFNTKSGKIENTLTGHSKKVQKVLFHPTADVVFTASADKTIKLWTAPNYQLAHTLQGHDGAVTGLSVHPTGSYLGSSSEDATWAISDVSTGQLLKQVATNAQAAHSFQFHPDGAIFGTAQADKTIRIWDVATTNNVATFEGHTGAVSSIWFSENGYHLISGGADGIVKFWDLRKLKSVIDLDIGSAVHAVHLETGGNLLGVASDKVTLFRESGKKNWDVVQTFSDHTGQVTDVKLAPQLAYAVSTSLDRSMKVYA</sequence>
<evidence type="ECO:0000256" key="9">
    <source>
        <dbReference type="ARBA" id="ARBA00022679"/>
    </source>
</evidence>
<keyword evidence="7 17" id="KW-0853">WD repeat</keyword>
<evidence type="ECO:0000256" key="19">
    <source>
        <dbReference type="SAM" id="Coils"/>
    </source>
</evidence>
<protein>
    <recommendedName>
        <fullName evidence="6 18">Pre-mRNA-processing factor 19</fullName>
        <ecNumber evidence="5 18">2.3.2.27</ecNumber>
    </recommendedName>
</protein>
<evidence type="ECO:0000256" key="1">
    <source>
        <dbReference type="ARBA" id="ARBA00000900"/>
    </source>
</evidence>
<evidence type="ECO:0000256" key="7">
    <source>
        <dbReference type="ARBA" id="ARBA00022574"/>
    </source>
</evidence>
<feature type="coiled-coil region" evidence="19">
    <location>
        <begin position="112"/>
        <end position="176"/>
    </location>
</feature>
<dbReference type="InterPro" id="IPR038959">
    <property type="entry name" value="Prp19"/>
</dbReference>
<dbReference type="InterPro" id="IPR036322">
    <property type="entry name" value="WD40_repeat_dom_sf"/>
</dbReference>
<dbReference type="Pfam" id="PF00400">
    <property type="entry name" value="WD40"/>
    <property type="match status" value="5"/>
</dbReference>
<dbReference type="Proteomes" id="UP000481153">
    <property type="component" value="Unassembled WGS sequence"/>
</dbReference>
<evidence type="ECO:0000256" key="5">
    <source>
        <dbReference type="ARBA" id="ARBA00012483"/>
    </source>
</evidence>
<dbReference type="InterPro" id="IPR001680">
    <property type="entry name" value="WD40_rpt"/>
</dbReference>
<evidence type="ECO:0000256" key="17">
    <source>
        <dbReference type="PROSITE-ProRule" id="PRU00221"/>
    </source>
</evidence>
<dbReference type="FunFam" id="3.30.40.10:FF:000027">
    <property type="entry name" value="Pre-mRNA-processing factor 19, putative"/>
    <property type="match status" value="1"/>
</dbReference>
<dbReference type="PROSITE" id="PS50082">
    <property type="entry name" value="WD_REPEATS_2"/>
    <property type="match status" value="5"/>
</dbReference>
<dbReference type="GO" id="GO:0071006">
    <property type="term" value="C:U2-type catalytic step 1 spliceosome"/>
    <property type="evidence" value="ECO:0007669"/>
    <property type="project" value="TreeGrafter"/>
</dbReference>
<dbReference type="InterPro" id="IPR020472">
    <property type="entry name" value="WD40_PAC1"/>
</dbReference>
<evidence type="ECO:0000256" key="15">
    <source>
        <dbReference type="ARBA" id="ARBA00023204"/>
    </source>
</evidence>
<evidence type="ECO:0000256" key="4">
    <source>
        <dbReference type="ARBA" id="ARBA00006388"/>
    </source>
</evidence>
<name>A0A6G0XSM4_9STRA</name>
<dbReference type="PANTHER" id="PTHR43995:SF1">
    <property type="entry name" value="PRE-MRNA-PROCESSING FACTOR 19"/>
    <property type="match status" value="1"/>
</dbReference>
<dbReference type="Pfam" id="PF08606">
    <property type="entry name" value="Prp19"/>
    <property type="match status" value="1"/>
</dbReference>
<dbReference type="InterPro" id="IPR003613">
    <property type="entry name" value="Ubox_domain"/>
</dbReference>
<keyword evidence="15 18" id="KW-0234">DNA repair</keyword>
<dbReference type="SMART" id="SM00320">
    <property type="entry name" value="WD40"/>
    <property type="match status" value="6"/>
</dbReference>
<feature type="repeat" description="WD" evidence="17">
    <location>
        <begin position="439"/>
        <end position="471"/>
    </location>
</feature>
<evidence type="ECO:0000256" key="2">
    <source>
        <dbReference type="ARBA" id="ARBA00004642"/>
    </source>
</evidence>
<keyword evidence="9 18" id="KW-0808">Transferase</keyword>
<dbReference type="GO" id="GO:0005654">
    <property type="term" value="C:nucleoplasm"/>
    <property type="evidence" value="ECO:0007669"/>
    <property type="project" value="UniProtKB-SubCell"/>
</dbReference>
<evidence type="ECO:0000256" key="6">
    <source>
        <dbReference type="ARBA" id="ARBA00015618"/>
    </source>
</evidence>
<dbReference type="EMBL" id="VJMJ01000017">
    <property type="protein sequence ID" value="KAF0743404.1"/>
    <property type="molecule type" value="Genomic_DNA"/>
</dbReference>
<dbReference type="SUPFAM" id="SSF50978">
    <property type="entry name" value="WD40 repeat-like"/>
    <property type="match status" value="1"/>
</dbReference>
<dbReference type="GO" id="GO:0061630">
    <property type="term" value="F:ubiquitin protein ligase activity"/>
    <property type="evidence" value="ECO:0007669"/>
    <property type="project" value="UniProtKB-UniRule"/>
</dbReference>
<dbReference type="Gene3D" id="2.130.10.10">
    <property type="entry name" value="YVTN repeat-like/Quinoprotein amine dehydrogenase"/>
    <property type="match status" value="1"/>
</dbReference>
<evidence type="ECO:0000256" key="10">
    <source>
        <dbReference type="ARBA" id="ARBA00022728"/>
    </source>
</evidence>
<keyword evidence="12 18" id="KW-0227">DNA damage</keyword>
<dbReference type="PROSITE" id="PS50294">
    <property type="entry name" value="WD_REPEATS_REGION"/>
    <property type="match status" value="4"/>
</dbReference>
<comment type="catalytic activity">
    <reaction evidence="1 18">
        <text>S-ubiquitinyl-[E2 ubiquitin-conjugating enzyme]-L-cysteine + [acceptor protein]-L-lysine = [E2 ubiquitin-conjugating enzyme]-L-cysteine + N(6)-ubiquitinyl-[acceptor protein]-L-lysine.</text>
        <dbReference type="EC" id="2.3.2.27"/>
    </reaction>
</comment>
<dbReference type="EC" id="2.3.2.27" evidence="5 18"/>
<feature type="repeat" description="WD" evidence="17">
    <location>
        <begin position="271"/>
        <end position="312"/>
    </location>
</feature>
<evidence type="ECO:0000256" key="16">
    <source>
        <dbReference type="ARBA" id="ARBA00023242"/>
    </source>
</evidence>
<evidence type="ECO:0000256" key="18">
    <source>
        <dbReference type="RuleBase" id="RU367101"/>
    </source>
</evidence>
<dbReference type="PROSITE" id="PS00678">
    <property type="entry name" value="WD_REPEATS_1"/>
    <property type="match status" value="1"/>
</dbReference>
<keyword evidence="10 18" id="KW-0747">Spliceosome</keyword>
<dbReference type="Gene3D" id="3.30.40.10">
    <property type="entry name" value="Zinc/RING finger domain, C3HC4 (zinc finger)"/>
    <property type="match status" value="1"/>
</dbReference>
<comment type="caution">
    <text evidence="21">The sequence shown here is derived from an EMBL/GenBank/DDBJ whole genome shotgun (WGS) entry which is preliminary data.</text>
</comment>
<comment type="pathway">
    <text evidence="3 18">Protein modification; protein ubiquitination.</text>
</comment>
<dbReference type="InterPro" id="IPR019775">
    <property type="entry name" value="WD40_repeat_CS"/>
</dbReference>
<comment type="subcellular location">
    <subcellularLocation>
        <location evidence="2">Nucleus</location>
        <location evidence="2">Nucleoplasm</location>
    </subcellularLocation>
</comment>
<dbReference type="CDD" id="cd00200">
    <property type="entry name" value="WD40"/>
    <property type="match status" value="1"/>
</dbReference>
<comment type="function">
    <text evidence="18">Ubiquitin-protein ligase which is mainly involved pre-mRNA splicing and DNA repair. Required for pre-mRNA splicing as component of the spliceosome.</text>
</comment>
<dbReference type="VEuPathDB" id="FungiDB:AeMF1_011689"/>
<feature type="repeat" description="WD" evidence="17">
    <location>
        <begin position="229"/>
        <end position="270"/>
    </location>
</feature>
<dbReference type="GO" id="GO:0006281">
    <property type="term" value="P:DNA repair"/>
    <property type="evidence" value="ECO:0007669"/>
    <property type="project" value="UniProtKB-KW"/>
</dbReference>
<keyword evidence="8 18" id="KW-0507">mRNA processing</keyword>
<dbReference type="InterPro" id="IPR015943">
    <property type="entry name" value="WD40/YVTN_repeat-like_dom_sf"/>
</dbReference>
<keyword evidence="22" id="KW-1185">Reference proteome</keyword>
<dbReference type="InterPro" id="IPR013915">
    <property type="entry name" value="Prp19_cc"/>
</dbReference>
<comment type="subunit">
    <text evidence="18">Homotetramer.</text>
</comment>
<evidence type="ECO:0000313" key="22">
    <source>
        <dbReference type="Proteomes" id="UP000481153"/>
    </source>
</evidence>
<keyword evidence="13 18" id="KW-0833">Ubl conjugation pathway</keyword>
<dbReference type="UniPathway" id="UPA00143"/>
<evidence type="ECO:0000256" key="13">
    <source>
        <dbReference type="ARBA" id="ARBA00022786"/>
    </source>
</evidence>
<dbReference type="SMART" id="SM00504">
    <property type="entry name" value="Ubox"/>
    <property type="match status" value="1"/>
</dbReference>
<keyword evidence="14 18" id="KW-0508">mRNA splicing</keyword>
<keyword evidence="16 18" id="KW-0539">Nucleus</keyword>
<comment type="similarity">
    <text evidence="4 18">Belongs to the WD repeat PRP19 family.</text>
</comment>
<dbReference type="GO" id="GO:0070534">
    <property type="term" value="P:protein K63-linked ubiquitination"/>
    <property type="evidence" value="ECO:0007669"/>
    <property type="project" value="UniProtKB-UniRule"/>
</dbReference>
<evidence type="ECO:0000259" key="20">
    <source>
        <dbReference type="PROSITE" id="PS51698"/>
    </source>
</evidence>
<reference evidence="21 22" key="1">
    <citation type="submission" date="2019-07" db="EMBL/GenBank/DDBJ databases">
        <title>Genomics analysis of Aphanomyces spp. identifies a new class of oomycete effector associated with host adaptation.</title>
        <authorList>
            <person name="Gaulin E."/>
        </authorList>
    </citation>
    <scope>NUCLEOTIDE SEQUENCE [LARGE SCALE GENOMIC DNA]</scope>
    <source>
        <strain evidence="21 22">ATCC 201684</strain>
    </source>
</reference>
<gene>
    <name evidence="21" type="ORF">Ae201684_001877</name>
</gene>
<evidence type="ECO:0000256" key="11">
    <source>
        <dbReference type="ARBA" id="ARBA00022737"/>
    </source>
</evidence>
<dbReference type="GO" id="GO:0000974">
    <property type="term" value="C:Prp19 complex"/>
    <property type="evidence" value="ECO:0007669"/>
    <property type="project" value="UniProtKB-UniRule"/>
</dbReference>
<evidence type="ECO:0000256" key="8">
    <source>
        <dbReference type="ARBA" id="ARBA00022664"/>
    </source>
</evidence>
<feature type="repeat" description="WD" evidence="17">
    <location>
        <begin position="355"/>
        <end position="396"/>
    </location>
</feature>
<dbReference type="PRINTS" id="PR00320">
    <property type="entry name" value="GPROTEINBRPT"/>
</dbReference>
<dbReference type="PANTHER" id="PTHR43995">
    <property type="entry name" value="PRE-MRNA-PROCESSING FACTOR 19"/>
    <property type="match status" value="1"/>
</dbReference>
<evidence type="ECO:0000256" key="14">
    <source>
        <dbReference type="ARBA" id="ARBA00023187"/>
    </source>
</evidence>
<proteinExistence type="inferred from homology"/>
<keyword evidence="19" id="KW-0175">Coiled coil</keyword>